<dbReference type="STRING" id="1666911.HLUCCA11_21445"/>
<organism evidence="1 2">
    <name type="scientific">Phormidesmis priestleyi Ana</name>
    <dbReference type="NCBI Taxonomy" id="1666911"/>
    <lineage>
        <taxon>Bacteria</taxon>
        <taxon>Bacillati</taxon>
        <taxon>Cyanobacteriota</taxon>
        <taxon>Cyanophyceae</taxon>
        <taxon>Leptolyngbyales</taxon>
        <taxon>Leptolyngbyaceae</taxon>
        <taxon>Phormidesmis</taxon>
    </lineage>
</organism>
<proteinExistence type="predicted"/>
<dbReference type="NCBIfam" id="TIGR02646">
    <property type="entry name" value="retron system putative HNH endonuclease"/>
    <property type="match status" value="1"/>
</dbReference>
<evidence type="ECO:0000313" key="2">
    <source>
        <dbReference type="Proteomes" id="UP000050465"/>
    </source>
</evidence>
<dbReference type="AlphaFoldDB" id="A0A0P7ZI65"/>
<dbReference type="EMBL" id="LJZR01000056">
    <property type="protein sequence ID" value="KPQ32459.1"/>
    <property type="molecule type" value="Genomic_DNA"/>
</dbReference>
<comment type="caution">
    <text evidence="1">The sequence shown here is derived from an EMBL/GenBank/DDBJ whole genome shotgun (WGS) entry which is preliminary data.</text>
</comment>
<name>A0A0P7ZI65_9CYAN</name>
<accession>A0A0P7ZI65</accession>
<sequence>MKHIQKQAAPQAFIDWKSRPRTYDRFKKTAPIKQVVKAALMQEQGYLCCYCERRLTDSDSHIEHFKPQKDPTVDPLDFNNLLCSCQKDLDQGEPRHCGNSKGSYDANLLVSPLDSTCEARFMFTADGYVQTAIETDAIAQTTIDVLQLDIPKLRALRSSAIAPFLTPDLSDDELRQFVKGYLAKDASGQHSEFWTTIRALFGGLV</sequence>
<reference evidence="1 2" key="1">
    <citation type="submission" date="2015-09" db="EMBL/GenBank/DDBJ databases">
        <title>Identification and resolution of microdiversity through metagenomic sequencing of parallel consortia.</title>
        <authorList>
            <person name="Nelson W.C."/>
            <person name="Romine M.F."/>
            <person name="Lindemann S.R."/>
        </authorList>
    </citation>
    <scope>NUCLEOTIDE SEQUENCE [LARGE SCALE GENOMIC DNA]</scope>
    <source>
        <strain evidence="1">Ana</strain>
    </source>
</reference>
<protein>
    <submittedName>
        <fullName evidence="1">TIGR02646 family protein</fullName>
    </submittedName>
</protein>
<gene>
    <name evidence="1" type="ORF">HLUCCA11_21445</name>
</gene>
<dbReference type="InterPro" id="IPR013467">
    <property type="entry name" value="HNH78-like"/>
</dbReference>
<dbReference type="Gene3D" id="1.10.30.50">
    <property type="match status" value="1"/>
</dbReference>
<dbReference type="Proteomes" id="UP000050465">
    <property type="component" value="Unassembled WGS sequence"/>
</dbReference>
<evidence type="ECO:0000313" key="1">
    <source>
        <dbReference type="EMBL" id="KPQ32459.1"/>
    </source>
</evidence>